<dbReference type="GO" id="GO:0019262">
    <property type="term" value="P:N-acetylneuraminate catabolic process"/>
    <property type="evidence" value="ECO:0007669"/>
    <property type="project" value="TreeGrafter"/>
</dbReference>
<feature type="active site" description="Schiff-base intermediate with substrate" evidence="3">
    <location>
        <position position="164"/>
    </location>
</feature>
<evidence type="ECO:0000256" key="4">
    <source>
        <dbReference type="PIRSR" id="PIRSR001365-2"/>
    </source>
</evidence>
<protein>
    <submittedName>
        <fullName evidence="5">Dihydrodipicolinate synthase/N-acetylneuraminate lyase</fullName>
    </submittedName>
</protein>
<dbReference type="Proteomes" id="UP000239735">
    <property type="component" value="Unassembled WGS sequence"/>
</dbReference>
<dbReference type="SMART" id="SM01130">
    <property type="entry name" value="DHDPS"/>
    <property type="match status" value="1"/>
</dbReference>
<feature type="binding site" evidence="4">
    <location>
        <position position="208"/>
    </location>
    <ligand>
        <name>pyruvate</name>
        <dbReference type="ChEBI" id="CHEBI:15361"/>
    </ligand>
</feature>
<reference evidence="6" key="1">
    <citation type="submission" date="2018-02" db="EMBL/GenBank/DDBJ databases">
        <authorList>
            <person name="Hausmann B."/>
        </authorList>
    </citation>
    <scope>NUCLEOTIDE SEQUENCE [LARGE SCALE GENOMIC DNA]</scope>
    <source>
        <strain evidence="6">Peat soil MAG SbA5</strain>
    </source>
</reference>
<name>A0A2N9LC56_9BACT</name>
<dbReference type="PANTHER" id="PTHR42849:SF1">
    <property type="entry name" value="N-ACETYLNEURAMINATE LYASE"/>
    <property type="match status" value="1"/>
</dbReference>
<dbReference type="PRINTS" id="PR00146">
    <property type="entry name" value="DHPICSNTHASE"/>
</dbReference>
<gene>
    <name evidence="5" type="ORF">SBA5_30026</name>
</gene>
<dbReference type="InterPro" id="IPR013785">
    <property type="entry name" value="Aldolase_TIM"/>
</dbReference>
<dbReference type="GO" id="GO:0005829">
    <property type="term" value="C:cytosol"/>
    <property type="evidence" value="ECO:0007669"/>
    <property type="project" value="TreeGrafter"/>
</dbReference>
<evidence type="ECO:0000256" key="1">
    <source>
        <dbReference type="ARBA" id="ARBA00023239"/>
    </source>
</evidence>
<dbReference type="GO" id="GO:0008747">
    <property type="term" value="F:N-acetylneuraminate lyase activity"/>
    <property type="evidence" value="ECO:0007669"/>
    <property type="project" value="TreeGrafter"/>
</dbReference>
<dbReference type="PANTHER" id="PTHR42849">
    <property type="entry name" value="N-ACETYLNEURAMINATE LYASE"/>
    <property type="match status" value="1"/>
</dbReference>
<dbReference type="EMBL" id="OKRB01000086">
    <property type="protein sequence ID" value="SPE20821.1"/>
    <property type="molecule type" value="Genomic_DNA"/>
</dbReference>
<sequence length="315" mass="34103">MSKLLQGIIVPMITPLTLDGALDIEGLERLVEHILRGEVNALFLAGTTGEGPALSHEIRKKMIARVCNQVKQRVPVVMAAMDSSPAETMNMIIHASDVGAAAVAIAPPFYMSVSQSDLVRYGRAIADASPLPVYLYNVPNANLPRFTLDTLEQLCELENVLGFKDSGGSRDFLIAAIQLFEKRPETSVLVGPEPLLVEALRAGGDGGVSGGANLFPQLYTELYKASTLDDWETVEALHQLVLRVERDFYRVGEGESSLIRGIKAAASHLGICSATMAPPYVSATPEEIAEVALRLERFQEVLLETFSRTGTLVKI</sequence>
<dbReference type="Pfam" id="PF00701">
    <property type="entry name" value="DHDPS"/>
    <property type="match status" value="1"/>
</dbReference>
<evidence type="ECO:0000256" key="3">
    <source>
        <dbReference type="PIRSR" id="PIRSR001365-1"/>
    </source>
</evidence>
<dbReference type="AlphaFoldDB" id="A0A2N9LC56"/>
<organism evidence="5 6">
    <name type="scientific">Candidatus Sulfuritelmatomonas gaucii</name>
    <dbReference type="NCBI Taxonomy" id="2043161"/>
    <lineage>
        <taxon>Bacteria</taxon>
        <taxon>Pseudomonadati</taxon>
        <taxon>Acidobacteriota</taxon>
        <taxon>Terriglobia</taxon>
        <taxon>Terriglobales</taxon>
        <taxon>Acidobacteriaceae</taxon>
        <taxon>Candidatus Sulfuritelmatomonas</taxon>
    </lineage>
</organism>
<keyword evidence="1 2" id="KW-0456">Lyase</keyword>
<comment type="similarity">
    <text evidence="2">Belongs to the DapA family.</text>
</comment>
<dbReference type="PIRSF" id="PIRSF001365">
    <property type="entry name" value="DHDPS"/>
    <property type="match status" value="1"/>
</dbReference>
<accession>A0A2N9LC56</accession>
<proteinExistence type="inferred from homology"/>
<dbReference type="CDD" id="cd00408">
    <property type="entry name" value="DHDPS-like"/>
    <property type="match status" value="1"/>
</dbReference>
<feature type="active site" description="Proton donor/acceptor" evidence="3">
    <location>
        <position position="136"/>
    </location>
</feature>
<dbReference type="Gene3D" id="3.20.20.70">
    <property type="entry name" value="Aldolase class I"/>
    <property type="match status" value="1"/>
</dbReference>
<dbReference type="InterPro" id="IPR002220">
    <property type="entry name" value="DapA-like"/>
</dbReference>
<evidence type="ECO:0000313" key="5">
    <source>
        <dbReference type="EMBL" id="SPE20821.1"/>
    </source>
</evidence>
<feature type="binding site" evidence="4">
    <location>
        <position position="48"/>
    </location>
    <ligand>
        <name>pyruvate</name>
        <dbReference type="ChEBI" id="CHEBI:15361"/>
    </ligand>
</feature>
<evidence type="ECO:0000313" key="6">
    <source>
        <dbReference type="Proteomes" id="UP000239735"/>
    </source>
</evidence>
<dbReference type="SUPFAM" id="SSF51569">
    <property type="entry name" value="Aldolase"/>
    <property type="match status" value="1"/>
</dbReference>
<evidence type="ECO:0000256" key="2">
    <source>
        <dbReference type="PIRNR" id="PIRNR001365"/>
    </source>
</evidence>